<dbReference type="InterPro" id="IPR012337">
    <property type="entry name" value="RNaseH-like_sf"/>
</dbReference>
<dbReference type="SUPFAM" id="SSF53098">
    <property type="entry name" value="Ribonuclease H-like"/>
    <property type="match status" value="1"/>
</dbReference>
<dbReference type="InterPro" id="IPR002559">
    <property type="entry name" value="Transposase_11"/>
</dbReference>
<evidence type="ECO:0000313" key="2">
    <source>
        <dbReference type="EMBL" id="KKL56611.1"/>
    </source>
</evidence>
<dbReference type="EMBL" id="LAZR01030434">
    <property type="protein sequence ID" value="KKL56611.1"/>
    <property type="molecule type" value="Genomic_DNA"/>
</dbReference>
<comment type="caution">
    <text evidence="2">The sequence shown here is derived from an EMBL/GenBank/DDBJ whole genome shotgun (WGS) entry which is preliminary data.</text>
</comment>
<feature type="domain" description="Transposase IS4-like" evidence="1">
    <location>
        <begin position="291"/>
        <end position="503"/>
    </location>
</feature>
<organism evidence="2">
    <name type="scientific">marine sediment metagenome</name>
    <dbReference type="NCBI Taxonomy" id="412755"/>
    <lineage>
        <taxon>unclassified sequences</taxon>
        <taxon>metagenomes</taxon>
        <taxon>ecological metagenomes</taxon>
    </lineage>
</organism>
<reference evidence="2" key="1">
    <citation type="journal article" date="2015" name="Nature">
        <title>Complex archaea that bridge the gap between prokaryotes and eukaryotes.</title>
        <authorList>
            <person name="Spang A."/>
            <person name="Saw J.H."/>
            <person name="Jorgensen S.L."/>
            <person name="Zaremba-Niedzwiedzka K."/>
            <person name="Martijn J."/>
            <person name="Lind A.E."/>
            <person name="van Eijk R."/>
            <person name="Schleper C."/>
            <person name="Guy L."/>
            <person name="Ettema T.J."/>
        </authorList>
    </citation>
    <scope>NUCLEOTIDE SEQUENCE</scope>
</reference>
<evidence type="ECO:0000259" key="1">
    <source>
        <dbReference type="Pfam" id="PF01609"/>
    </source>
</evidence>
<proteinExistence type="predicted"/>
<dbReference type="AlphaFoldDB" id="A0A0F9DSA5"/>
<dbReference type="GO" id="GO:0003677">
    <property type="term" value="F:DNA binding"/>
    <property type="evidence" value="ECO:0007669"/>
    <property type="project" value="InterPro"/>
</dbReference>
<dbReference type="GO" id="GO:0006313">
    <property type="term" value="P:DNA transposition"/>
    <property type="evidence" value="ECO:0007669"/>
    <property type="project" value="InterPro"/>
</dbReference>
<dbReference type="Pfam" id="PF01609">
    <property type="entry name" value="DDE_Tnp_1"/>
    <property type="match status" value="1"/>
</dbReference>
<accession>A0A0F9DSA5</accession>
<dbReference type="GO" id="GO:0004803">
    <property type="term" value="F:transposase activity"/>
    <property type="evidence" value="ECO:0007669"/>
    <property type="project" value="InterPro"/>
</dbReference>
<feature type="non-terminal residue" evidence="2">
    <location>
        <position position="554"/>
    </location>
</feature>
<gene>
    <name evidence="2" type="ORF">LCGC14_2243680</name>
</gene>
<sequence length="554" mass="64076">MKPESFFLSPELVTHKQYEALRMYFAEYRPAHEVASRFGYTYRAFTSLVASFRDKLEADPTGSFFFVEHRPGRKVSMETDQIKSLVIEMRKKYYSVPDIKVALDGLGLPVSEKHIYNIVSSEGFSRLPRRSKLVRQQLDSVQMAAEKSSPLSFTPEVFKSSNAGILMFLGLIRRYKIDTVIDKSSYPGTSVIDKTSSILSFLALKLSNRRRYSSDDTWCMDRGMGLFAGLNVLPKTAWYTSYSDRVTSEMNQKFLKQLHRVWSKAGLLEDTSNLDFTTIPYWGDDTHLENNWSGKRGKALSSMLAVLAQDPDTGLIDYGNADILQKDESAVVLEFLDFYHSNTPKKDDKLRYIVFDSRFTNYENLRKLDQAEINFITIRRRGKRILERISELPAQGWKKVKVECAGSKHRTLRVYDEQVFLKGYDKQIRQITITGNGKIKPAIMITNDFDLKTEKIIRKYARRWIVEKSISEQIDFFHLNLVSSSMVIKVDFDLTMSILANNLYRLLALQLERYEHLSVQSLYEKFVLNGADVIIQEDEITVQLRKKRNLPLKL</sequence>
<name>A0A0F9DSA5_9ZZZZ</name>
<protein>
    <recommendedName>
        <fullName evidence="1">Transposase IS4-like domain-containing protein</fullName>
    </recommendedName>
</protein>